<evidence type="ECO:0000313" key="2">
    <source>
        <dbReference type="Proteomes" id="UP000279833"/>
    </source>
</evidence>
<keyword evidence="2" id="KW-1185">Reference proteome</keyword>
<evidence type="ECO:0000313" key="1">
    <source>
        <dbReference type="EMBL" id="VDO81965.1"/>
    </source>
</evidence>
<reference evidence="3" key="1">
    <citation type="submission" date="2016-06" db="UniProtKB">
        <authorList>
            <consortium name="WormBaseParasite"/>
        </authorList>
    </citation>
    <scope>IDENTIFICATION</scope>
</reference>
<name>A0A183JL66_9TREM</name>
<organism evidence="3">
    <name type="scientific">Schistosoma curassoni</name>
    <dbReference type="NCBI Taxonomy" id="6186"/>
    <lineage>
        <taxon>Eukaryota</taxon>
        <taxon>Metazoa</taxon>
        <taxon>Spiralia</taxon>
        <taxon>Lophotrochozoa</taxon>
        <taxon>Platyhelminthes</taxon>
        <taxon>Trematoda</taxon>
        <taxon>Digenea</taxon>
        <taxon>Strigeidida</taxon>
        <taxon>Schistosomatoidea</taxon>
        <taxon>Schistosomatidae</taxon>
        <taxon>Schistosoma</taxon>
    </lineage>
</organism>
<dbReference type="WBParaSite" id="SCUD_0000344701-mRNA-1">
    <property type="protein sequence ID" value="SCUD_0000344701-mRNA-1"/>
    <property type="gene ID" value="SCUD_0000344701"/>
</dbReference>
<sequence length="45" mass="5410">MNEVIPRQCRIPTSTYLVQHVPYYRSPNLQLLHFQIVKINYHEVA</sequence>
<dbReference type="AlphaFoldDB" id="A0A183JL66"/>
<evidence type="ECO:0000313" key="3">
    <source>
        <dbReference type="WBParaSite" id="SCUD_0000344701-mRNA-1"/>
    </source>
</evidence>
<dbReference type="Proteomes" id="UP000279833">
    <property type="component" value="Unassembled WGS sequence"/>
</dbReference>
<gene>
    <name evidence="1" type="ORF">SCUD_LOCUS3447</name>
</gene>
<reference evidence="1 2" key="2">
    <citation type="submission" date="2018-11" db="EMBL/GenBank/DDBJ databases">
        <authorList>
            <consortium name="Pathogen Informatics"/>
        </authorList>
    </citation>
    <scope>NUCLEOTIDE SEQUENCE [LARGE SCALE GENOMIC DNA]</scope>
    <source>
        <strain evidence="1">Dakar</strain>
        <strain evidence="2">Dakar, Senegal</strain>
    </source>
</reference>
<protein>
    <submittedName>
        <fullName evidence="1 3">Uncharacterized protein</fullName>
    </submittedName>
</protein>
<proteinExistence type="predicted"/>
<dbReference type="EMBL" id="UZAK01003914">
    <property type="protein sequence ID" value="VDO81965.1"/>
    <property type="molecule type" value="Genomic_DNA"/>
</dbReference>
<accession>A0A183JL66</accession>